<evidence type="ECO:0000313" key="9">
    <source>
        <dbReference type="EMBL" id="CAG9289223.1"/>
    </source>
</evidence>
<dbReference type="SUPFAM" id="SSF56112">
    <property type="entry name" value="Protein kinase-like (PK-like)"/>
    <property type="match status" value="1"/>
</dbReference>
<evidence type="ECO:0000256" key="4">
    <source>
        <dbReference type="ARBA" id="ARBA00022777"/>
    </source>
</evidence>
<accession>A0A8J9X752</accession>
<keyword evidence="2" id="KW-0808">Transferase</keyword>
<evidence type="ECO:0000259" key="8">
    <source>
        <dbReference type="PROSITE" id="PS50011"/>
    </source>
</evidence>
<evidence type="ECO:0000256" key="5">
    <source>
        <dbReference type="ARBA" id="ARBA00022840"/>
    </source>
</evidence>
<keyword evidence="3 6" id="KW-0547">Nucleotide-binding</keyword>
<dbReference type="GO" id="GO:0005634">
    <property type="term" value="C:nucleus"/>
    <property type="evidence" value="ECO:0007669"/>
    <property type="project" value="TreeGrafter"/>
</dbReference>
<feature type="non-terminal residue" evidence="9">
    <location>
        <position position="1"/>
    </location>
</feature>
<keyword evidence="1 7" id="KW-0723">Serine/threonine-protein kinase</keyword>
<dbReference type="InterPro" id="IPR011009">
    <property type="entry name" value="Kinase-like_dom_sf"/>
</dbReference>
<evidence type="ECO:0000256" key="6">
    <source>
        <dbReference type="PROSITE-ProRule" id="PRU10141"/>
    </source>
</evidence>
<dbReference type="GO" id="GO:0004674">
    <property type="term" value="F:protein serine/threonine kinase activity"/>
    <property type="evidence" value="ECO:0007669"/>
    <property type="project" value="UniProtKB-KW"/>
</dbReference>
<dbReference type="CDD" id="cd14134">
    <property type="entry name" value="PKc_CLK"/>
    <property type="match status" value="1"/>
</dbReference>
<dbReference type="Pfam" id="PF00069">
    <property type="entry name" value="Pkinase"/>
    <property type="match status" value="1"/>
</dbReference>
<dbReference type="PANTHER" id="PTHR45646">
    <property type="entry name" value="SERINE/THREONINE-PROTEIN KINASE DOA-RELATED"/>
    <property type="match status" value="1"/>
</dbReference>
<feature type="domain" description="Protein kinase" evidence="8">
    <location>
        <begin position="19"/>
        <end position="360"/>
    </location>
</feature>
<dbReference type="Gene3D" id="1.10.510.10">
    <property type="entry name" value="Transferase(Phosphotransferase) domain 1"/>
    <property type="match status" value="1"/>
</dbReference>
<comment type="similarity">
    <text evidence="7">Belongs to the protein kinase superfamily.</text>
</comment>
<name>A0A8J9X752_PHATR</name>
<reference evidence="9" key="1">
    <citation type="submission" date="2022-02" db="EMBL/GenBank/DDBJ databases">
        <authorList>
            <person name="Giguere J D."/>
        </authorList>
    </citation>
    <scope>NUCLEOTIDE SEQUENCE</scope>
    <source>
        <strain evidence="9">CCAP 1055/1</strain>
    </source>
</reference>
<dbReference type="InterPro" id="IPR051175">
    <property type="entry name" value="CLK_kinases"/>
</dbReference>
<dbReference type="PROSITE" id="PS00108">
    <property type="entry name" value="PROTEIN_KINASE_ST"/>
    <property type="match status" value="1"/>
</dbReference>
<protein>
    <recommendedName>
        <fullName evidence="8">Protein kinase domain-containing protein</fullName>
    </recommendedName>
</protein>
<sequence>DDTVGHFRGDPGTLLLDRYKVLRQVGIGTFGKVLDCTDLRRSASGPTSEVVAIKVVRDVPRYYESALIEAKIVRQVNRRGGRGLSHCVNLHDAFTFQGHYCIVFESLGPSLYDFMKLHNYKSFPMECVQDFAIQLLETLEFLHSFRLIHTDLKIENVLLMNAREVSFSHGDRRHQQYVPASTRIKVIDFGGACYDEEKKSTVINTRQYRAPEVILGTGWSMPSDIWSTGCILAELYQGELLFSTHDNLEHLALIERTLGPFPRHLVERAKKLGGSSDSSSRRFAREAFDSKGRHRMGRVLSSENAAYVQKAMPLERLIASHDDWFLELLRRMLVIDPQERATAHECLQYLTRVRRNVPRFL</sequence>
<keyword evidence="4" id="KW-0418">Kinase</keyword>
<evidence type="ECO:0000256" key="3">
    <source>
        <dbReference type="ARBA" id="ARBA00022741"/>
    </source>
</evidence>
<dbReference type="InterPro" id="IPR008271">
    <property type="entry name" value="Ser/Thr_kinase_AS"/>
</dbReference>
<dbReference type="InterPro" id="IPR000719">
    <property type="entry name" value="Prot_kinase_dom"/>
</dbReference>
<evidence type="ECO:0000256" key="1">
    <source>
        <dbReference type="ARBA" id="ARBA00022527"/>
    </source>
</evidence>
<dbReference type="EMBL" id="OU594945">
    <property type="protein sequence ID" value="CAG9289223.1"/>
    <property type="molecule type" value="Genomic_DNA"/>
</dbReference>
<dbReference type="SMART" id="SM00220">
    <property type="entry name" value="S_TKc"/>
    <property type="match status" value="1"/>
</dbReference>
<dbReference type="PROSITE" id="PS00107">
    <property type="entry name" value="PROTEIN_KINASE_ATP"/>
    <property type="match status" value="1"/>
</dbReference>
<gene>
    <name evidence="9" type="ORF">PTTT1_LOCUS40972</name>
</gene>
<dbReference type="PROSITE" id="PS50011">
    <property type="entry name" value="PROTEIN_KINASE_DOM"/>
    <property type="match status" value="1"/>
</dbReference>
<dbReference type="InterPro" id="IPR017441">
    <property type="entry name" value="Protein_kinase_ATP_BS"/>
</dbReference>
<keyword evidence="5 6" id="KW-0067">ATP-binding</keyword>
<dbReference type="Proteomes" id="UP000836788">
    <property type="component" value="Chromosome 4"/>
</dbReference>
<proteinExistence type="inferred from homology"/>
<dbReference type="AlphaFoldDB" id="A0A8J9X752"/>
<feature type="binding site" evidence="6">
    <location>
        <position position="54"/>
    </location>
    <ligand>
        <name>ATP</name>
        <dbReference type="ChEBI" id="CHEBI:30616"/>
    </ligand>
</feature>
<evidence type="ECO:0000256" key="2">
    <source>
        <dbReference type="ARBA" id="ARBA00022679"/>
    </source>
</evidence>
<organism evidence="9">
    <name type="scientific">Phaeodactylum tricornutum</name>
    <name type="common">Diatom</name>
    <dbReference type="NCBI Taxonomy" id="2850"/>
    <lineage>
        <taxon>Eukaryota</taxon>
        <taxon>Sar</taxon>
        <taxon>Stramenopiles</taxon>
        <taxon>Ochrophyta</taxon>
        <taxon>Bacillariophyta</taxon>
        <taxon>Bacillariophyceae</taxon>
        <taxon>Bacillariophycidae</taxon>
        <taxon>Naviculales</taxon>
        <taxon>Phaeodactylaceae</taxon>
        <taxon>Phaeodactylum</taxon>
    </lineage>
</organism>
<evidence type="ECO:0000256" key="7">
    <source>
        <dbReference type="RuleBase" id="RU000304"/>
    </source>
</evidence>
<dbReference type="Gene3D" id="3.30.200.20">
    <property type="entry name" value="Phosphorylase Kinase, domain 1"/>
    <property type="match status" value="1"/>
</dbReference>
<dbReference type="GO" id="GO:0005524">
    <property type="term" value="F:ATP binding"/>
    <property type="evidence" value="ECO:0007669"/>
    <property type="project" value="UniProtKB-UniRule"/>
</dbReference>
<dbReference type="PANTHER" id="PTHR45646:SF11">
    <property type="entry name" value="SERINE_THREONINE-PROTEIN KINASE DOA"/>
    <property type="match status" value="1"/>
</dbReference>